<dbReference type="InterPro" id="IPR006103">
    <property type="entry name" value="Glyco_hydro_2_cat"/>
</dbReference>
<evidence type="ECO:0000259" key="8">
    <source>
        <dbReference type="Pfam" id="PF02836"/>
    </source>
</evidence>
<dbReference type="InterPro" id="IPR023232">
    <property type="entry name" value="Glyco_hydro_2_AS"/>
</dbReference>
<dbReference type="GO" id="GO:0030246">
    <property type="term" value="F:carbohydrate binding"/>
    <property type="evidence" value="ECO:0007669"/>
    <property type="project" value="TreeGrafter"/>
</dbReference>
<dbReference type="FunFam" id="2.60.40.10:FF:000628">
    <property type="entry name" value="Beta-glucuronidase"/>
    <property type="match status" value="1"/>
</dbReference>
<organism evidence="10">
    <name type="scientific">Timema douglasi</name>
    <name type="common">Walking stick</name>
    <dbReference type="NCBI Taxonomy" id="61478"/>
    <lineage>
        <taxon>Eukaryota</taxon>
        <taxon>Metazoa</taxon>
        <taxon>Ecdysozoa</taxon>
        <taxon>Arthropoda</taxon>
        <taxon>Hexapoda</taxon>
        <taxon>Insecta</taxon>
        <taxon>Pterygota</taxon>
        <taxon>Neoptera</taxon>
        <taxon>Polyneoptera</taxon>
        <taxon>Phasmatodea</taxon>
        <taxon>Timematodea</taxon>
        <taxon>Timematoidea</taxon>
        <taxon>Timematidae</taxon>
        <taxon>Timema</taxon>
    </lineage>
</organism>
<dbReference type="Gene3D" id="2.60.120.260">
    <property type="entry name" value="Galactose-binding domain-like"/>
    <property type="match status" value="1"/>
</dbReference>
<dbReference type="SUPFAM" id="SSF49785">
    <property type="entry name" value="Galactose-binding domain-like"/>
    <property type="match status" value="1"/>
</dbReference>
<feature type="domain" description="Glycoside hydrolase family 2 catalytic" evidence="8">
    <location>
        <begin position="315"/>
        <end position="611"/>
    </location>
</feature>
<evidence type="ECO:0000256" key="5">
    <source>
        <dbReference type="ARBA" id="ARBA00022801"/>
    </source>
</evidence>
<dbReference type="PANTHER" id="PTHR10066:SF67">
    <property type="entry name" value="BETA-GLUCURONIDASE"/>
    <property type="match status" value="1"/>
</dbReference>
<dbReference type="GO" id="GO:0005975">
    <property type="term" value="P:carbohydrate metabolic process"/>
    <property type="evidence" value="ECO:0007669"/>
    <property type="project" value="InterPro"/>
</dbReference>
<evidence type="ECO:0000256" key="3">
    <source>
        <dbReference type="ARBA" id="ARBA00012761"/>
    </source>
</evidence>
<dbReference type="Gene3D" id="3.20.20.80">
    <property type="entry name" value="Glycosidases"/>
    <property type="match status" value="1"/>
</dbReference>
<dbReference type="PROSITE" id="PS00608">
    <property type="entry name" value="GLYCOSYL_HYDROL_F2_2"/>
    <property type="match status" value="1"/>
</dbReference>
<dbReference type="PRINTS" id="PR00132">
    <property type="entry name" value="GLHYDRLASE2"/>
</dbReference>
<feature type="domain" description="Glycoside hydrolase family 2 immunoglobulin-like beta-sandwich" evidence="7">
    <location>
        <begin position="210"/>
        <end position="310"/>
    </location>
</feature>
<dbReference type="Gene3D" id="2.60.40.10">
    <property type="entry name" value="Immunoglobulins"/>
    <property type="match status" value="1"/>
</dbReference>
<dbReference type="Pfam" id="PF02836">
    <property type="entry name" value="Glyco_hydro_2_C"/>
    <property type="match status" value="1"/>
</dbReference>
<dbReference type="PANTHER" id="PTHR10066">
    <property type="entry name" value="BETA-GLUCURONIDASE"/>
    <property type="match status" value="1"/>
</dbReference>
<evidence type="ECO:0000256" key="6">
    <source>
        <dbReference type="ARBA" id="ARBA00023295"/>
    </source>
</evidence>
<evidence type="ECO:0000256" key="1">
    <source>
        <dbReference type="ARBA" id="ARBA00003025"/>
    </source>
</evidence>
<dbReference type="InterPro" id="IPR006104">
    <property type="entry name" value="Glyco_hydro_2_N"/>
</dbReference>
<accession>A0A7R8VNY9</accession>
<protein>
    <recommendedName>
        <fullName evidence="4">Beta-glucuronidase</fullName>
        <ecNumber evidence="3">3.2.1.31</ecNumber>
    </recommendedName>
</protein>
<evidence type="ECO:0000256" key="4">
    <source>
        <dbReference type="ARBA" id="ARBA00016205"/>
    </source>
</evidence>
<dbReference type="InterPro" id="IPR013783">
    <property type="entry name" value="Ig-like_fold"/>
</dbReference>
<feature type="domain" description="Glycosyl hydrolases family 2 sugar binding" evidence="9">
    <location>
        <begin position="31"/>
        <end position="208"/>
    </location>
</feature>
<comment type="similarity">
    <text evidence="2">Belongs to the glycosyl hydrolase 2 family.</text>
</comment>
<dbReference type="InterPro" id="IPR006101">
    <property type="entry name" value="Glyco_hydro_2"/>
</dbReference>
<dbReference type="GO" id="GO:0004566">
    <property type="term" value="F:beta-glucuronidase activity"/>
    <property type="evidence" value="ECO:0007669"/>
    <property type="project" value="UniProtKB-EC"/>
</dbReference>
<name>A0A7R8VNY9_TIMDO</name>
<evidence type="ECO:0000256" key="2">
    <source>
        <dbReference type="ARBA" id="ARBA00007401"/>
    </source>
</evidence>
<dbReference type="InterPro" id="IPR017853">
    <property type="entry name" value="GH"/>
</dbReference>
<keyword evidence="6" id="KW-0326">Glycosidase</keyword>
<dbReference type="InterPro" id="IPR006102">
    <property type="entry name" value="Ig-like_GH2"/>
</dbReference>
<dbReference type="InterPro" id="IPR008979">
    <property type="entry name" value="Galactose-bd-like_sf"/>
</dbReference>
<proteinExistence type="inferred from homology"/>
<dbReference type="NCBIfam" id="NF007538">
    <property type="entry name" value="PRK10150.1"/>
    <property type="match status" value="1"/>
</dbReference>
<dbReference type="GO" id="GO:0005615">
    <property type="term" value="C:extracellular space"/>
    <property type="evidence" value="ECO:0007669"/>
    <property type="project" value="TreeGrafter"/>
</dbReference>
<keyword evidence="5" id="KW-0378">Hydrolase</keyword>
<dbReference type="GO" id="GO:0019391">
    <property type="term" value="P:glucuronoside catabolic process"/>
    <property type="evidence" value="ECO:0007669"/>
    <property type="project" value="TreeGrafter"/>
</dbReference>
<dbReference type="InterPro" id="IPR036156">
    <property type="entry name" value="Beta-gal/glucu_dom_sf"/>
</dbReference>
<gene>
    <name evidence="10" type="ORF">TDIB3V08_LOCUS7143</name>
</gene>
<evidence type="ECO:0000259" key="7">
    <source>
        <dbReference type="Pfam" id="PF00703"/>
    </source>
</evidence>
<reference evidence="10" key="1">
    <citation type="submission" date="2020-11" db="EMBL/GenBank/DDBJ databases">
        <authorList>
            <person name="Tran Van P."/>
        </authorList>
    </citation>
    <scope>NUCLEOTIDE SEQUENCE</scope>
</reference>
<dbReference type="EMBL" id="OA567890">
    <property type="protein sequence ID" value="CAD7200932.1"/>
    <property type="molecule type" value="Genomic_DNA"/>
</dbReference>
<dbReference type="AlphaFoldDB" id="A0A7R8VNY9"/>
<dbReference type="SUPFAM" id="SSF49303">
    <property type="entry name" value="beta-Galactosidase/glucuronidase domain"/>
    <property type="match status" value="1"/>
</dbReference>
<dbReference type="Pfam" id="PF00703">
    <property type="entry name" value="Glyco_hydro_2"/>
    <property type="match status" value="1"/>
</dbReference>
<dbReference type="SUPFAM" id="SSF51445">
    <property type="entry name" value="(Trans)glycosidases"/>
    <property type="match status" value="1"/>
</dbReference>
<comment type="function">
    <text evidence="1">Plays an important role in the degradation of dermatan and keratan sulfates.</text>
</comment>
<evidence type="ECO:0000259" key="9">
    <source>
        <dbReference type="Pfam" id="PF02837"/>
    </source>
</evidence>
<evidence type="ECO:0000313" key="10">
    <source>
        <dbReference type="EMBL" id="CAD7200932.1"/>
    </source>
</evidence>
<sequence length="621" mass="70741">MGVFLCSFSPIFGDISPGGILYPRESESREVRSLDGVWNFRLSPIDEPAQGLTQKWYQQELRKTGDIVPMPVPASYNDIGPNVTFRTFWGLAWYDRTFFAPSSWKDQRIWVRFGSVCYAAQVWVNGKEVVSHEIGHLPFSGEISQALNYGGNNVITVAVNNTPDQTTVPQGRINKVKTSDGIKYVLYFDVDFFQYSGIDRPVYLYTTPKVYIDDISLKTDIENDTGVVNFNVSILGFSEDSEEPVIAVNLYDKDGQVVAESTGAEGELRVPNANLWWPYLMHPEPAYLYTLEVIVNGNESDVYRHPVGIRTVSWTNTSLLINNQPFYLRGFGRHEDSDIRGKGVDYSLITKDYNLIKWFGANGYRTSHYPYAEEILDFSDRQGIAHEHIRRSGFSEELLKNHKTSLSELIRRDKNRPSVIMWSIANEADTDEDDAVPYFEAVVTHVKTLDRTRAVTQAINKSYKTDKVAQFLDVICINEYYGWGSTVGIQEVVKHMVMVDVTSWHQLHNKPVVVSEYGTDTMVGYHSVGRFQLPSSGGSEEYQMEVMSRQFEAFDEAHSEGYLAGEMIWNFADFMTDQRTKRVNGNRKGVLTRTRQPKASAHLLRRRYHSLARKLDNATIA</sequence>
<dbReference type="EC" id="3.2.1.31" evidence="3"/>
<dbReference type="Pfam" id="PF02837">
    <property type="entry name" value="Glyco_hydro_2_N"/>
    <property type="match status" value="1"/>
</dbReference>
<dbReference type="FunFam" id="2.60.120.260:FF:000027">
    <property type="entry name" value="Beta-glucuronidase"/>
    <property type="match status" value="1"/>
</dbReference>